<gene>
    <name evidence="1" type="ORF">QUW02_06610</name>
</gene>
<accession>A0ABT7U702</accession>
<proteinExistence type="predicted"/>
<keyword evidence="2" id="KW-1185">Reference proteome</keyword>
<evidence type="ECO:0000313" key="2">
    <source>
        <dbReference type="Proteomes" id="UP001228403"/>
    </source>
</evidence>
<dbReference type="EMBL" id="JAUDCF010000011">
    <property type="protein sequence ID" value="MDM8145596.1"/>
    <property type="molecule type" value="Genomic_DNA"/>
</dbReference>
<organism evidence="1 2">
    <name type="scientific">Bacteroides eggerthii</name>
    <dbReference type="NCBI Taxonomy" id="28111"/>
    <lineage>
        <taxon>Bacteria</taxon>
        <taxon>Pseudomonadati</taxon>
        <taxon>Bacteroidota</taxon>
        <taxon>Bacteroidia</taxon>
        <taxon>Bacteroidales</taxon>
        <taxon>Bacteroidaceae</taxon>
        <taxon>Bacteroides</taxon>
    </lineage>
</organism>
<name>A0ABT7U702_9BACE</name>
<dbReference type="Proteomes" id="UP001228403">
    <property type="component" value="Unassembled WGS sequence"/>
</dbReference>
<evidence type="ECO:0000313" key="1">
    <source>
        <dbReference type="EMBL" id="MDM8145596.1"/>
    </source>
</evidence>
<comment type="caution">
    <text evidence="1">The sequence shown here is derived from an EMBL/GenBank/DDBJ whole genome shotgun (WGS) entry which is preliminary data.</text>
</comment>
<reference evidence="2" key="2">
    <citation type="submission" date="2023-07" db="EMBL/GenBank/DDBJ databases">
        <title>Identification and characterization of horizontal gene transfer across gut microbiota members of farm animals based on homology search.</title>
        <authorList>
            <person name="Schwarzerova J."/>
            <person name="Nykrynova M."/>
            <person name="Jureckova K."/>
            <person name="Cejkova D."/>
            <person name="Rychlik I."/>
        </authorList>
    </citation>
    <scope>NUCLEOTIDE SEQUENCE [LARGE SCALE GENOMIC DNA]</scope>
    <source>
        <strain evidence="2">ET4</strain>
    </source>
</reference>
<reference evidence="1 2" key="1">
    <citation type="submission" date="2023-06" db="EMBL/GenBank/DDBJ databases">
        <authorList>
            <person name="Zeman M."/>
            <person name="Kubasova T."/>
            <person name="Jahodarova E."/>
            <person name="Nykrynova M."/>
            <person name="Rychlik I."/>
        </authorList>
    </citation>
    <scope>NUCLEOTIDE SEQUENCE [LARGE SCALE GENOMIC DNA]</scope>
    <source>
        <strain evidence="1 2">ET4</strain>
    </source>
</reference>
<evidence type="ECO:0008006" key="3">
    <source>
        <dbReference type="Google" id="ProtNLM"/>
    </source>
</evidence>
<sequence length="153" mass="17462">MRTRSINNPVCYAVLRMFILMSLAFSAGGIRSFASEKGDADSILAVLFPDGKAIGQPYTRNHTDIRMVRVFSEDEAYGIFRRLCGKKYIFPVDDGRHHYHACLLVKPYTGYLLYSFHVKPGTYEVGVIYVRSPELRKLGIKELHLVKAIKMKK</sequence>
<protein>
    <recommendedName>
        <fullName evidence="3">DUF4783 domain-containing protein</fullName>
    </recommendedName>
</protein>